<dbReference type="EMBL" id="CAXAMN010002492">
    <property type="protein sequence ID" value="CAK8999883.1"/>
    <property type="molecule type" value="Genomic_DNA"/>
</dbReference>
<feature type="compositionally biased region" description="Basic and acidic residues" evidence="1">
    <location>
        <begin position="434"/>
        <end position="444"/>
    </location>
</feature>
<feature type="compositionally biased region" description="Low complexity" evidence="1">
    <location>
        <begin position="408"/>
        <end position="425"/>
    </location>
</feature>
<dbReference type="Proteomes" id="UP001642484">
    <property type="component" value="Unassembled WGS sequence"/>
</dbReference>
<feature type="compositionally biased region" description="Low complexity" evidence="1">
    <location>
        <begin position="369"/>
        <end position="382"/>
    </location>
</feature>
<dbReference type="InterPro" id="IPR007718">
    <property type="entry name" value="Srp40_C"/>
</dbReference>
<dbReference type="Pfam" id="PF05022">
    <property type="entry name" value="SRP40_C"/>
    <property type="match status" value="1"/>
</dbReference>
<organism evidence="4 5">
    <name type="scientific">Durusdinium trenchii</name>
    <dbReference type="NCBI Taxonomy" id="1381693"/>
    <lineage>
        <taxon>Eukaryota</taxon>
        <taxon>Sar</taxon>
        <taxon>Alveolata</taxon>
        <taxon>Dinophyceae</taxon>
        <taxon>Suessiales</taxon>
        <taxon>Symbiodiniaceae</taxon>
        <taxon>Durusdinium</taxon>
    </lineage>
</organism>
<feature type="region of interest" description="Disordered" evidence="1">
    <location>
        <begin position="487"/>
        <end position="528"/>
    </location>
</feature>
<reference evidence="4 5" key="1">
    <citation type="submission" date="2024-02" db="EMBL/GenBank/DDBJ databases">
        <authorList>
            <person name="Chen Y."/>
            <person name="Shah S."/>
            <person name="Dougan E. K."/>
            <person name="Thang M."/>
            <person name="Chan C."/>
        </authorList>
    </citation>
    <scope>NUCLEOTIDE SEQUENCE [LARGE SCALE GENOMIC DNA]</scope>
</reference>
<evidence type="ECO:0000259" key="2">
    <source>
        <dbReference type="Pfam" id="PF01208"/>
    </source>
</evidence>
<proteinExistence type="predicted"/>
<dbReference type="PANTHER" id="PTHR21091">
    <property type="entry name" value="METHYLTETRAHYDROFOLATE:HOMOCYSTEINE METHYLTRANSFERASE RELATED"/>
    <property type="match status" value="1"/>
</dbReference>
<accession>A0ABP0IB99</accession>
<feature type="compositionally biased region" description="Basic residues" evidence="1">
    <location>
        <begin position="490"/>
        <end position="506"/>
    </location>
</feature>
<evidence type="ECO:0000259" key="3">
    <source>
        <dbReference type="Pfam" id="PF05022"/>
    </source>
</evidence>
<dbReference type="Pfam" id="PF01208">
    <property type="entry name" value="URO-D"/>
    <property type="match status" value="1"/>
</dbReference>
<evidence type="ECO:0008006" key="6">
    <source>
        <dbReference type="Google" id="ProtNLM"/>
    </source>
</evidence>
<gene>
    <name evidence="4" type="ORF">CCMP2556_LOCUS5839</name>
</gene>
<evidence type="ECO:0000313" key="5">
    <source>
        <dbReference type="Proteomes" id="UP001642484"/>
    </source>
</evidence>
<dbReference type="SUPFAM" id="SSF51726">
    <property type="entry name" value="UROD/MetE-like"/>
    <property type="match status" value="1"/>
</dbReference>
<protein>
    <recommendedName>
        <fullName evidence="6">Uroporphyrinogen decarboxylase</fullName>
    </recommendedName>
</protein>
<dbReference type="InterPro" id="IPR000257">
    <property type="entry name" value="Uroporphyrinogen_deCOase"/>
</dbReference>
<feature type="domain" description="Srp40 C-terminal" evidence="3">
    <location>
        <begin position="442"/>
        <end position="522"/>
    </location>
</feature>
<dbReference type="Gene3D" id="3.20.20.210">
    <property type="match status" value="1"/>
</dbReference>
<sequence length="528" mass="58295">MVLGAVPKRVRRARGRQTLQADASTSSLCQVARGLEPVREPQVPVWLFRQAGRHLPEYNEYKTKRNKNFLELLQDPKDVAEVTMQPLRRYGVDAAILFSDILVVAEALGIDVEMPGGKGILVPRPLESPEDMARLRVSSASADFVEQRLAHVLEAVRLILQTMSQEGMGDVPLIGFSAAPWTLFFYMVGGSSKKRTDAGERWLKEHPEASKELMSLLSEVIIEYLSAQVRSGCHVLQVFEAMGEHISPANLESFAVPAMTRIATALKERHPEVPLMVFPRGACYALPALQNAGFDVVTADCATDLAEAELSLKAASQGRVANLQGNFDPKWLRPGSSVEDVKPKKAKALEPLELVAACQSWLDAQRAGEPVAPAAEPVAEEPLTPRPNKKRKREEEAAKAAEVEAEPEAAAVEQAEQAEMEVSVNKKSKKQKKEVKEDKSTPFKRIDDDKWRSTIKDPRLLDNTHLAKQKFGGSKGDSWADKASEDLLKTKGKGFRKEMAKKKRSSWRGGGEIDQGVNSIKFDDSDDE</sequence>
<evidence type="ECO:0000256" key="1">
    <source>
        <dbReference type="SAM" id="MobiDB-lite"/>
    </source>
</evidence>
<feature type="compositionally biased region" description="Basic and acidic residues" evidence="1">
    <location>
        <begin position="393"/>
        <end position="402"/>
    </location>
</feature>
<dbReference type="PANTHER" id="PTHR21091:SF169">
    <property type="entry name" value="UROPORPHYRINOGEN DECARBOXYLASE"/>
    <property type="match status" value="1"/>
</dbReference>
<name>A0ABP0IB99_9DINO</name>
<feature type="domain" description="Uroporphyrinogen decarboxylase (URO-D)" evidence="2">
    <location>
        <begin position="40"/>
        <end position="349"/>
    </location>
</feature>
<keyword evidence="5" id="KW-1185">Reference proteome</keyword>
<comment type="caution">
    <text evidence="4">The sequence shown here is derived from an EMBL/GenBank/DDBJ whole genome shotgun (WGS) entry which is preliminary data.</text>
</comment>
<evidence type="ECO:0000313" key="4">
    <source>
        <dbReference type="EMBL" id="CAK8999883.1"/>
    </source>
</evidence>
<dbReference type="InterPro" id="IPR038071">
    <property type="entry name" value="UROD/MetE-like_sf"/>
</dbReference>
<feature type="region of interest" description="Disordered" evidence="1">
    <location>
        <begin position="367"/>
        <end position="444"/>
    </location>
</feature>